<evidence type="ECO:0000256" key="1">
    <source>
        <dbReference type="ARBA" id="ARBA00001561"/>
    </source>
</evidence>
<evidence type="ECO:0000256" key="12">
    <source>
        <dbReference type="ARBA" id="ARBA00042615"/>
    </source>
</evidence>
<keyword evidence="7" id="KW-0479">Metal-binding</keyword>
<dbReference type="InterPro" id="IPR036505">
    <property type="entry name" value="Amidase/PGRP_sf"/>
</dbReference>
<reference evidence="15" key="1">
    <citation type="journal article" date="2019" name="Int. J. Syst. Evol. Microbiol.">
        <title>The Global Catalogue of Microorganisms (GCM) 10K type strain sequencing project: providing services to taxonomists for standard genome sequencing and annotation.</title>
        <authorList>
            <consortium name="The Broad Institute Genomics Platform"/>
            <consortium name="The Broad Institute Genome Sequencing Center for Infectious Disease"/>
            <person name="Wu L."/>
            <person name="Ma J."/>
        </authorList>
    </citation>
    <scope>NUCLEOTIDE SEQUENCE [LARGE SCALE GENOMIC DNA]</scope>
    <source>
        <strain evidence="15">KCTC 52438</strain>
    </source>
</reference>
<evidence type="ECO:0000256" key="8">
    <source>
        <dbReference type="ARBA" id="ARBA00022801"/>
    </source>
</evidence>
<comment type="subcellular location">
    <subcellularLocation>
        <location evidence="3">Cytoplasm</location>
    </subcellularLocation>
</comment>
<comment type="caution">
    <text evidence="14">The sequence shown here is derived from an EMBL/GenBank/DDBJ whole genome shotgun (WGS) entry which is preliminary data.</text>
</comment>
<dbReference type="EMBL" id="JBHRSZ010000002">
    <property type="protein sequence ID" value="MFC3150811.1"/>
    <property type="molecule type" value="Genomic_DNA"/>
</dbReference>
<sequence length="192" mass="21809">MGDFSKNAKIRWQDDGWLADVNIVPSPNFNHRPIGEKPDLLVIHNISLPPGQFGTGCVERFFQNQLDSSEHPFFKEIEGVEVSAHFFIKRTGEVIQFVSTEERAWHAGKSEFLGRENCNDFSIGIEMEGTDDQAYEHAQYLSLVQVTKTLMMAYPNLTPQRITGHSDIAPGRKTDPGAAFDWEYYRTLLAED</sequence>
<evidence type="ECO:0000256" key="9">
    <source>
        <dbReference type="ARBA" id="ARBA00022833"/>
    </source>
</evidence>
<dbReference type="GO" id="GO:0008745">
    <property type="term" value="F:N-acetylmuramoyl-L-alanine amidase activity"/>
    <property type="evidence" value="ECO:0007669"/>
    <property type="project" value="UniProtKB-EC"/>
</dbReference>
<accession>A0ABV7HDM6</accession>
<evidence type="ECO:0000256" key="10">
    <source>
        <dbReference type="ARBA" id="ARBA00023316"/>
    </source>
</evidence>
<protein>
    <recommendedName>
        <fullName evidence="11">1,6-anhydro-N-acetylmuramyl-L-alanine amidase AmpD</fullName>
        <ecNumber evidence="5">3.5.1.28</ecNumber>
    </recommendedName>
    <alternativeName>
        <fullName evidence="12">N-acetylmuramoyl-L-alanine amidase</fullName>
    </alternativeName>
</protein>
<evidence type="ECO:0000259" key="13">
    <source>
        <dbReference type="SMART" id="SM00644"/>
    </source>
</evidence>
<comment type="catalytic activity">
    <reaction evidence="1">
        <text>Hydrolyzes the link between N-acetylmuramoyl residues and L-amino acid residues in certain cell-wall glycopeptides.</text>
        <dbReference type="EC" id="3.5.1.28"/>
    </reaction>
</comment>
<dbReference type="EC" id="3.5.1.28" evidence="5"/>
<evidence type="ECO:0000256" key="5">
    <source>
        <dbReference type="ARBA" id="ARBA00011901"/>
    </source>
</evidence>
<dbReference type="InterPro" id="IPR051206">
    <property type="entry name" value="NAMLAA_amidase_2"/>
</dbReference>
<dbReference type="Gene3D" id="3.40.80.10">
    <property type="entry name" value="Peptidoglycan recognition protein-like"/>
    <property type="match status" value="1"/>
</dbReference>
<keyword evidence="8 14" id="KW-0378">Hydrolase</keyword>
<evidence type="ECO:0000256" key="6">
    <source>
        <dbReference type="ARBA" id="ARBA00022490"/>
    </source>
</evidence>
<dbReference type="Pfam" id="PF01510">
    <property type="entry name" value="Amidase_2"/>
    <property type="match status" value="1"/>
</dbReference>
<dbReference type="PANTHER" id="PTHR30417">
    <property type="entry name" value="N-ACETYLMURAMOYL-L-ALANINE AMIDASE AMID"/>
    <property type="match status" value="1"/>
</dbReference>
<dbReference type="NCBIfam" id="NF008758">
    <property type="entry name" value="PRK11789.1"/>
    <property type="match status" value="1"/>
</dbReference>
<organism evidence="14 15">
    <name type="scientific">Litoribrevibacter euphylliae</name>
    <dbReference type="NCBI Taxonomy" id="1834034"/>
    <lineage>
        <taxon>Bacteria</taxon>
        <taxon>Pseudomonadati</taxon>
        <taxon>Pseudomonadota</taxon>
        <taxon>Gammaproteobacteria</taxon>
        <taxon>Oceanospirillales</taxon>
        <taxon>Oceanospirillaceae</taxon>
        <taxon>Litoribrevibacter</taxon>
    </lineage>
</organism>
<keyword evidence="9" id="KW-0862">Zinc</keyword>
<evidence type="ECO:0000256" key="4">
    <source>
        <dbReference type="ARBA" id="ARBA00007553"/>
    </source>
</evidence>
<evidence type="ECO:0000256" key="7">
    <source>
        <dbReference type="ARBA" id="ARBA00022723"/>
    </source>
</evidence>
<evidence type="ECO:0000256" key="2">
    <source>
        <dbReference type="ARBA" id="ARBA00001947"/>
    </source>
</evidence>
<feature type="domain" description="N-acetylmuramoyl-L-alanine amidase" evidence="13">
    <location>
        <begin position="26"/>
        <end position="177"/>
    </location>
</feature>
<proteinExistence type="inferred from homology"/>
<name>A0ABV7HDM6_9GAMM</name>
<evidence type="ECO:0000256" key="11">
    <source>
        <dbReference type="ARBA" id="ARBA00039257"/>
    </source>
</evidence>
<dbReference type="InterPro" id="IPR002502">
    <property type="entry name" value="Amidase_domain"/>
</dbReference>
<comment type="similarity">
    <text evidence="4">Belongs to the N-acetylmuramoyl-L-alanine amidase 2 family.</text>
</comment>
<keyword evidence="6" id="KW-0963">Cytoplasm</keyword>
<dbReference type="CDD" id="cd06583">
    <property type="entry name" value="PGRP"/>
    <property type="match status" value="1"/>
</dbReference>
<evidence type="ECO:0000313" key="14">
    <source>
        <dbReference type="EMBL" id="MFC3150811.1"/>
    </source>
</evidence>
<gene>
    <name evidence="14" type="primary">ampD</name>
    <name evidence="14" type="ORF">ACFOEK_07215</name>
</gene>
<dbReference type="SMART" id="SM00644">
    <property type="entry name" value="Ami_2"/>
    <property type="match status" value="1"/>
</dbReference>
<comment type="cofactor">
    <cofactor evidence="2">
        <name>Zn(2+)</name>
        <dbReference type="ChEBI" id="CHEBI:29105"/>
    </cofactor>
</comment>
<dbReference type="PANTHER" id="PTHR30417:SF4">
    <property type="entry name" value="1,6-ANHYDRO-N-ACETYLMURAMYL-L-ALANINE AMIDASE AMPD"/>
    <property type="match status" value="1"/>
</dbReference>
<keyword evidence="15" id="KW-1185">Reference proteome</keyword>
<dbReference type="RefSeq" id="WP_386718300.1">
    <property type="nucleotide sequence ID" value="NZ_JBHRSZ010000002.1"/>
</dbReference>
<keyword evidence="10" id="KW-0961">Cell wall biogenesis/degradation</keyword>
<evidence type="ECO:0000256" key="3">
    <source>
        <dbReference type="ARBA" id="ARBA00004496"/>
    </source>
</evidence>
<dbReference type="Proteomes" id="UP001595476">
    <property type="component" value="Unassembled WGS sequence"/>
</dbReference>
<evidence type="ECO:0000313" key="15">
    <source>
        <dbReference type="Proteomes" id="UP001595476"/>
    </source>
</evidence>
<dbReference type="SUPFAM" id="SSF55846">
    <property type="entry name" value="N-acetylmuramoyl-L-alanine amidase-like"/>
    <property type="match status" value="1"/>
</dbReference>